<keyword evidence="4 5" id="KW-0539">Nucleus</keyword>
<comment type="subcellular location">
    <subcellularLocation>
        <location evidence="5">Cytoplasm</location>
    </subcellularLocation>
    <subcellularLocation>
        <location evidence="5">Nucleus</location>
        <location evidence="5">Nucleolus</location>
    </subcellularLocation>
</comment>
<evidence type="ECO:0000313" key="8">
    <source>
        <dbReference type="EMBL" id="KAK2704540.1"/>
    </source>
</evidence>
<dbReference type="InterPro" id="IPR051742">
    <property type="entry name" value="Ribosome_Assembly_uL10"/>
</dbReference>
<dbReference type="InterPro" id="IPR001790">
    <property type="entry name" value="Ribosomal_uL10"/>
</dbReference>
<dbReference type="EMBL" id="JAVRJZ010000021">
    <property type="protein sequence ID" value="KAK2704540.1"/>
    <property type="molecule type" value="Genomic_DNA"/>
</dbReference>
<dbReference type="PANTHER" id="PTHR45841:SF1">
    <property type="entry name" value="MRNA TURNOVER PROTEIN 4 HOMOLOG"/>
    <property type="match status" value="1"/>
</dbReference>
<dbReference type="FunFam" id="3.90.105.20:FF:000003">
    <property type="entry name" value="Ribosome assembly factor mrt4"/>
    <property type="match status" value="1"/>
</dbReference>
<dbReference type="Pfam" id="PF17777">
    <property type="entry name" value="RL10P_insert"/>
    <property type="match status" value="1"/>
</dbReference>
<dbReference type="Pfam" id="PF00466">
    <property type="entry name" value="Ribosomal_L10"/>
    <property type="match status" value="1"/>
</dbReference>
<dbReference type="GO" id="GO:0005737">
    <property type="term" value="C:cytoplasm"/>
    <property type="evidence" value="ECO:0007669"/>
    <property type="project" value="UniProtKB-SubCell"/>
</dbReference>
<keyword evidence="5" id="KW-0690">Ribosome biogenesis</keyword>
<comment type="caution">
    <text evidence="8">The sequence shown here is derived from an EMBL/GenBank/DDBJ whole genome shotgun (WGS) entry which is preliminary data.</text>
</comment>
<dbReference type="InterPro" id="IPR043141">
    <property type="entry name" value="Ribosomal_uL10-like_sf"/>
</dbReference>
<dbReference type="GO" id="GO:0006364">
    <property type="term" value="P:rRNA processing"/>
    <property type="evidence" value="ECO:0007669"/>
    <property type="project" value="TreeGrafter"/>
</dbReference>
<evidence type="ECO:0000256" key="1">
    <source>
        <dbReference type="ARBA" id="ARBA00004046"/>
    </source>
</evidence>
<feature type="compositionally biased region" description="Basic and acidic residues" evidence="6">
    <location>
        <begin position="253"/>
        <end position="267"/>
    </location>
</feature>
<organism evidence="8 9">
    <name type="scientific">Artemia franciscana</name>
    <name type="common">Brine shrimp</name>
    <name type="synonym">Artemia sanfranciscana</name>
    <dbReference type="NCBI Taxonomy" id="6661"/>
    <lineage>
        <taxon>Eukaryota</taxon>
        <taxon>Metazoa</taxon>
        <taxon>Ecdysozoa</taxon>
        <taxon>Arthropoda</taxon>
        <taxon>Crustacea</taxon>
        <taxon>Branchiopoda</taxon>
        <taxon>Anostraca</taxon>
        <taxon>Artemiidae</taxon>
        <taxon>Artemia</taxon>
    </lineage>
</organism>
<dbReference type="GO" id="GO:0000027">
    <property type="term" value="P:ribosomal large subunit assembly"/>
    <property type="evidence" value="ECO:0007669"/>
    <property type="project" value="InterPro"/>
</dbReference>
<evidence type="ECO:0000256" key="2">
    <source>
        <dbReference type="ARBA" id="ARBA00008889"/>
    </source>
</evidence>
<dbReference type="AlphaFoldDB" id="A0AA88H8W8"/>
<keyword evidence="9" id="KW-1185">Reference proteome</keyword>
<feature type="compositionally biased region" description="Basic and acidic residues" evidence="6">
    <location>
        <begin position="220"/>
        <end position="231"/>
    </location>
</feature>
<dbReference type="GO" id="GO:0030687">
    <property type="term" value="C:preribosome, large subunit precursor"/>
    <property type="evidence" value="ECO:0007669"/>
    <property type="project" value="TreeGrafter"/>
</dbReference>
<dbReference type="InterPro" id="IPR040637">
    <property type="entry name" value="Ribosomal_uL10-like_insert"/>
</dbReference>
<evidence type="ECO:0000256" key="4">
    <source>
        <dbReference type="ARBA" id="ARBA00023242"/>
    </source>
</evidence>
<dbReference type="InterPro" id="IPR043164">
    <property type="entry name" value="Ribosomal_uL10-like_insert_sf"/>
</dbReference>
<keyword evidence="3 5" id="KW-0963">Cytoplasm</keyword>
<accession>A0AA88H8W8</accession>
<dbReference type="Gene3D" id="3.90.105.20">
    <property type="match status" value="1"/>
</dbReference>
<proteinExistence type="inferred from homology"/>
<dbReference type="Proteomes" id="UP001187531">
    <property type="component" value="Unassembled WGS sequence"/>
</dbReference>
<gene>
    <name evidence="8" type="ORF">QYM36_016816</name>
</gene>
<dbReference type="PANTHER" id="PTHR45841">
    <property type="entry name" value="MRNA TURNOVER PROTEIN 4 MRTO4"/>
    <property type="match status" value="1"/>
</dbReference>
<dbReference type="SUPFAM" id="SSF160369">
    <property type="entry name" value="Ribosomal protein L10-like"/>
    <property type="match status" value="1"/>
</dbReference>
<dbReference type="GO" id="GO:0003723">
    <property type="term" value="F:RNA binding"/>
    <property type="evidence" value="ECO:0007669"/>
    <property type="project" value="TreeGrafter"/>
</dbReference>
<dbReference type="InterPro" id="IPR033867">
    <property type="entry name" value="Mrt4"/>
</dbReference>
<feature type="region of interest" description="Disordered" evidence="6">
    <location>
        <begin position="220"/>
        <end position="273"/>
    </location>
</feature>
<evidence type="ECO:0000256" key="5">
    <source>
        <dbReference type="RuleBase" id="RU364039"/>
    </source>
</evidence>
<dbReference type="GO" id="GO:0000956">
    <property type="term" value="P:nuclear-transcribed mRNA catabolic process"/>
    <property type="evidence" value="ECO:0007669"/>
    <property type="project" value="TreeGrafter"/>
</dbReference>
<feature type="compositionally biased region" description="Acidic residues" evidence="6">
    <location>
        <begin position="241"/>
        <end position="252"/>
    </location>
</feature>
<name>A0AA88H8W8_ARTSF</name>
<evidence type="ECO:0000313" key="9">
    <source>
        <dbReference type="Proteomes" id="UP001187531"/>
    </source>
</evidence>
<dbReference type="GO" id="GO:0005730">
    <property type="term" value="C:nucleolus"/>
    <property type="evidence" value="ECO:0007669"/>
    <property type="project" value="UniProtKB-SubCell"/>
</dbReference>
<feature type="domain" description="Large ribosomal subunit protein uL10-like insertion" evidence="7">
    <location>
        <begin position="125"/>
        <end position="194"/>
    </location>
</feature>
<comment type="subunit">
    <text evidence="5">Associates with the pre-60S ribosomal particle.</text>
</comment>
<dbReference type="CDD" id="cd05796">
    <property type="entry name" value="Ribosomal_P0_like"/>
    <property type="match status" value="1"/>
</dbReference>
<evidence type="ECO:0000256" key="6">
    <source>
        <dbReference type="SAM" id="MobiDB-lite"/>
    </source>
</evidence>
<evidence type="ECO:0000259" key="7">
    <source>
        <dbReference type="Pfam" id="PF17777"/>
    </source>
</evidence>
<reference evidence="8" key="1">
    <citation type="submission" date="2023-07" db="EMBL/GenBank/DDBJ databases">
        <title>Chromosome-level genome assembly of Artemia franciscana.</title>
        <authorList>
            <person name="Jo E."/>
        </authorList>
    </citation>
    <scope>NUCLEOTIDE SEQUENCE</scope>
    <source>
        <tissue evidence="8">Whole body</tissue>
    </source>
</reference>
<comment type="function">
    <text evidence="1 5">Component of the ribosome assembly machinery. Nuclear paralog of the ribosomal protein P0, it binds pre-60S subunits at an early stage of assembly in the nucleolus, and is replaced by P0 in cytoplasmic pre-60S subunits and mature 80S ribosomes.</text>
</comment>
<comment type="similarity">
    <text evidence="2 5">Belongs to the universal ribosomal protein uL10 family.</text>
</comment>
<dbReference type="FunFam" id="3.30.70.1730:FF:000004">
    <property type="entry name" value="Ribosome assembly factor mrt4"/>
    <property type="match status" value="1"/>
</dbReference>
<evidence type="ECO:0000256" key="3">
    <source>
        <dbReference type="ARBA" id="ARBA00022490"/>
    </source>
</evidence>
<sequence>MPKSKRYKKISLTQTKKKNLEWKQEMVDNIRSSVESYKNIFIFSLRNTRNSQLKQLRNKWKDSRFFLGKNRVMALALGRHSEDEVQENLHKVSKLLKGQCGLLFTNRSKEEVSKFFEDYVESDYARSGTVAPITVQLSEGPLEQFPFNLEPQLRQLGLPTSLKRGVIHLIKDFVVCKKGKVINCEQARILKHLGQKLAEFRVVLEARWSKGGEFEDYFEGSRDDGVNKPIEDIMEQGDSGSDFEENRDDEEENVRKPTDKVMEKADSGSDFEE</sequence>
<dbReference type="Gene3D" id="3.30.70.1730">
    <property type="match status" value="1"/>
</dbReference>
<protein>
    <recommendedName>
        <fullName evidence="5">Ribosome assembly factor mrt4</fullName>
    </recommendedName>
</protein>